<protein>
    <submittedName>
        <fullName evidence="1">Uncharacterized protein</fullName>
    </submittedName>
</protein>
<evidence type="ECO:0000313" key="2">
    <source>
        <dbReference type="Proteomes" id="UP000297245"/>
    </source>
</evidence>
<accession>A0A4S8LEU0</accession>
<gene>
    <name evidence="1" type="ORF">K435DRAFT_804499</name>
</gene>
<name>A0A4S8LEU0_DENBC</name>
<dbReference type="EMBL" id="ML179459">
    <property type="protein sequence ID" value="THU87203.1"/>
    <property type="molecule type" value="Genomic_DNA"/>
</dbReference>
<dbReference type="OrthoDB" id="5946976at2759"/>
<keyword evidence="2" id="KW-1185">Reference proteome</keyword>
<proteinExistence type="predicted"/>
<reference evidence="1 2" key="1">
    <citation type="journal article" date="2019" name="Nat. Ecol. Evol.">
        <title>Megaphylogeny resolves global patterns of mushroom evolution.</title>
        <authorList>
            <person name="Varga T."/>
            <person name="Krizsan K."/>
            <person name="Foldi C."/>
            <person name="Dima B."/>
            <person name="Sanchez-Garcia M."/>
            <person name="Sanchez-Ramirez S."/>
            <person name="Szollosi G.J."/>
            <person name="Szarkandi J.G."/>
            <person name="Papp V."/>
            <person name="Albert L."/>
            <person name="Andreopoulos W."/>
            <person name="Angelini C."/>
            <person name="Antonin V."/>
            <person name="Barry K.W."/>
            <person name="Bougher N.L."/>
            <person name="Buchanan P."/>
            <person name="Buyck B."/>
            <person name="Bense V."/>
            <person name="Catcheside P."/>
            <person name="Chovatia M."/>
            <person name="Cooper J."/>
            <person name="Damon W."/>
            <person name="Desjardin D."/>
            <person name="Finy P."/>
            <person name="Geml J."/>
            <person name="Haridas S."/>
            <person name="Hughes K."/>
            <person name="Justo A."/>
            <person name="Karasinski D."/>
            <person name="Kautmanova I."/>
            <person name="Kiss B."/>
            <person name="Kocsube S."/>
            <person name="Kotiranta H."/>
            <person name="LaButti K.M."/>
            <person name="Lechner B.E."/>
            <person name="Liimatainen K."/>
            <person name="Lipzen A."/>
            <person name="Lukacs Z."/>
            <person name="Mihaltcheva S."/>
            <person name="Morgado L.N."/>
            <person name="Niskanen T."/>
            <person name="Noordeloos M.E."/>
            <person name="Ohm R.A."/>
            <person name="Ortiz-Santana B."/>
            <person name="Ovrebo C."/>
            <person name="Racz N."/>
            <person name="Riley R."/>
            <person name="Savchenko A."/>
            <person name="Shiryaev A."/>
            <person name="Soop K."/>
            <person name="Spirin V."/>
            <person name="Szebenyi C."/>
            <person name="Tomsovsky M."/>
            <person name="Tulloss R.E."/>
            <person name="Uehling J."/>
            <person name="Grigoriev I.V."/>
            <person name="Vagvolgyi C."/>
            <person name="Papp T."/>
            <person name="Martin F.M."/>
            <person name="Miettinen O."/>
            <person name="Hibbett D.S."/>
            <person name="Nagy L.G."/>
        </authorList>
    </citation>
    <scope>NUCLEOTIDE SEQUENCE [LARGE SCALE GENOMIC DNA]</scope>
    <source>
        <strain evidence="1 2">CBS 962.96</strain>
    </source>
</reference>
<dbReference type="Proteomes" id="UP000297245">
    <property type="component" value="Unassembled WGS sequence"/>
</dbReference>
<evidence type="ECO:0000313" key="1">
    <source>
        <dbReference type="EMBL" id="THU87203.1"/>
    </source>
</evidence>
<organism evidence="1 2">
    <name type="scientific">Dendrothele bispora (strain CBS 962.96)</name>
    <dbReference type="NCBI Taxonomy" id="1314807"/>
    <lineage>
        <taxon>Eukaryota</taxon>
        <taxon>Fungi</taxon>
        <taxon>Dikarya</taxon>
        <taxon>Basidiomycota</taxon>
        <taxon>Agaricomycotina</taxon>
        <taxon>Agaricomycetes</taxon>
        <taxon>Agaricomycetidae</taxon>
        <taxon>Agaricales</taxon>
        <taxon>Agaricales incertae sedis</taxon>
        <taxon>Dendrothele</taxon>
    </lineage>
</organism>
<sequence length="190" mass="21910">MTENDYDHAEDDHSTSFDIPGSNSTLASIPLHCLLLAPLVKATFHIKDTKLSNMVDITLVLQFTTQVSRFLNDDLRLIILFNDEDFETKIYEMSKEIDWKSRKQEARAKRISSNCEAALPRPSNSPPLSISLELLEGQEFFHPTLWHVETLPSAKPQRLGQTYPYAEVYYRFHRMYSLSQIKQNIESATD</sequence>
<dbReference type="AlphaFoldDB" id="A0A4S8LEU0"/>